<evidence type="ECO:0000313" key="1">
    <source>
        <dbReference type="EMBL" id="RID55946.1"/>
    </source>
</evidence>
<proteinExistence type="predicted"/>
<evidence type="ECO:0000313" key="2">
    <source>
        <dbReference type="Proteomes" id="UP000264353"/>
    </source>
</evidence>
<organism evidence="1 2">
    <name type="scientific">Brassica campestris</name>
    <name type="common">Field mustard</name>
    <dbReference type="NCBI Taxonomy" id="3711"/>
    <lineage>
        <taxon>Eukaryota</taxon>
        <taxon>Viridiplantae</taxon>
        <taxon>Streptophyta</taxon>
        <taxon>Embryophyta</taxon>
        <taxon>Tracheophyta</taxon>
        <taxon>Spermatophyta</taxon>
        <taxon>Magnoliopsida</taxon>
        <taxon>eudicotyledons</taxon>
        <taxon>Gunneridae</taxon>
        <taxon>Pentapetalae</taxon>
        <taxon>rosids</taxon>
        <taxon>malvids</taxon>
        <taxon>Brassicales</taxon>
        <taxon>Brassicaceae</taxon>
        <taxon>Brassiceae</taxon>
        <taxon>Brassica</taxon>
    </lineage>
</organism>
<sequence>MYQPSNLPLVLSLRYESSSTLEPEKHFKRPKYLLVPPTLKILRIFCIAALSSRAILSPKEEAVIRKEEVMTQNVILLTDHFSPPHQGGGIGLQYRAQRETETIVNNRELGPVRLLTQVIHLGEDAN</sequence>
<protein>
    <submittedName>
        <fullName evidence="1">Uncharacterized protein</fullName>
    </submittedName>
</protein>
<reference evidence="1 2" key="1">
    <citation type="submission" date="2018-06" db="EMBL/GenBank/DDBJ databases">
        <title>WGS assembly of Brassica rapa FPsc.</title>
        <authorList>
            <person name="Bowman J."/>
            <person name="Kohchi T."/>
            <person name="Yamato K."/>
            <person name="Jenkins J."/>
            <person name="Shu S."/>
            <person name="Ishizaki K."/>
            <person name="Yamaoka S."/>
            <person name="Nishihama R."/>
            <person name="Nakamura Y."/>
            <person name="Berger F."/>
            <person name="Adam C."/>
            <person name="Aki S."/>
            <person name="Althoff F."/>
            <person name="Araki T."/>
            <person name="Arteaga-Vazquez M."/>
            <person name="Balasubrmanian S."/>
            <person name="Bauer D."/>
            <person name="Boehm C."/>
            <person name="Briginshaw L."/>
            <person name="Caballero-Perez J."/>
            <person name="Catarino B."/>
            <person name="Chen F."/>
            <person name="Chiyoda S."/>
            <person name="Chovatia M."/>
            <person name="Davies K."/>
            <person name="Delmans M."/>
            <person name="Demura T."/>
            <person name="Dierschke T."/>
            <person name="Dolan L."/>
            <person name="Dorantes-Acosta A."/>
            <person name="Eklund D."/>
            <person name="Florent S."/>
            <person name="Flores-Sandoval E."/>
            <person name="Fujiyama A."/>
            <person name="Fukuzawa H."/>
            <person name="Galik B."/>
            <person name="Grimanelli D."/>
            <person name="Grimwood J."/>
            <person name="Grossniklaus U."/>
            <person name="Hamada T."/>
            <person name="Haseloff J."/>
            <person name="Hetherington A."/>
            <person name="Higo A."/>
            <person name="Hirakawa Y."/>
            <person name="Hundley H."/>
            <person name="Ikeda Y."/>
            <person name="Inoue K."/>
            <person name="Inoue S."/>
            <person name="Ishida S."/>
            <person name="Jia Q."/>
            <person name="Kakita M."/>
            <person name="Kanazawa T."/>
            <person name="Kawai Y."/>
            <person name="Kawashima T."/>
            <person name="Kennedy M."/>
            <person name="Kinose K."/>
            <person name="Kinoshita T."/>
            <person name="Kohara Y."/>
            <person name="Koide E."/>
            <person name="Komatsu K."/>
            <person name="Kopischke S."/>
            <person name="Kubo M."/>
            <person name="Kyozuka J."/>
            <person name="Lagercrantz U."/>
            <person name="Lin S."/>
            <person name="Lindquist E."/>
            <person name="Lipzen A."/>
            <person name="Lu C."/>
            <person name="Luna E."/>
            <person name="Martienssen R."/>
            <person name="Minamino N."/>
            <person name="Mizutani M."/>
            <person name="Mizutani M."/>
            <person name="Mochizuki N."/>
            <person name="Monte I."/>
            <person name="Mosher R."/>
            <person name="Nagasaki H."/>
            <person name="Nakagami H."/>
            <person name="Naramoto S."/>
            <person name="Nishitani K."/>
            <person name="Ohtani M."/>
            <person name="Okamoto T."/>
            <person name="Okumura M."/>
            <person name="Phillips J."/>
            <person name="Pollak B."/>
            <person name="Reinders A."/>
            <person name="Roevekamp M."/>
            <person name="Sano R."/>
            <person name="Sawa S."/>
            <person name="Schmid M."/>
            <person name="Shirakawa M."/>
            <person name="Solano R."/>
            <person name="Spunde A."/>
            <person name="Suetsugu N."/>
            <person name="Sugano S."/>
            <person name="Sugiyama A."/>
            <person name="Sun R."/>
            <person name="Suzuki Y."/>
            <person name="Takenaka M."/>
            <person name="Takezawa D."/>
            <person name="Tomogane H."/>
            <person name="Tsuzuki M."/>
            <person name="Ueda T."/>
            <person name="Umeda M."/>
            <person name="Ward J."/>
            <person name="Watanabe Y."/>
            <person name="Yazaki K."/>
            <person name="Yokoyama R."/>
            <person name="Yoshitake Y."/>
            <person name="Yotsui I."/>
            <person name="Zachgo S."/>
            <person name="Schmutz J."/>
        </authorList>
    </citation>
    <scope>NUCLEOTIDE SEQUENCE [LARGE SCALE GENOMIC DNA]</scope>
    <source>
        <strain evidence="2">cv. B-3</strain>
    </source>
</reference>
<dbReference type="EMBL" id="CM010634">
    <property type="protein sequence ID" value="RID55946.1"/>
    <property type="molecule type" value="Genomic_DNA"/>
</dbReference>
<name>A0A397YYK7_BRACM</name>
<dbReference type="Proteomes" id="UP000264353">
    <property type="component" value="Chromosome A7"/>
</dbReference>
<gene>
    <name evidence="1" type="ORF">BRARA_G03179</name>
</gene>
<accession>A0A397YYK7</accession>
<dbReference type="AlphaFoldDB" id="A0A397YYK7"/>